<dbReference type="CDD" id="cd06225">
    <property type="entry name" value="HAMP"/>
    <property type="match status" value="1"/>
</dbReference>
<keyword evidence="10" id="KW-0067">ATP-binding</keyword>
<dbReference type="GO" id="GO:0005524">
    <property type="term" value="F:ATP binding"/>
    <property type="evidence" value="ECO:0007669"/>
    <property type="project" value="UniProtKB-KW"/>
</dbReference>
<dbReference type="CDD" id="cd00082">
    <property type="entry name" value="HisKA"/>
    <property type="match status" value="1"/>
</dbReference>
<keyword evidence="6" id="KW-0808">Transferase</keyword>
<evidence type="ECO:0000256" key="9">
    <source>
        <dbReference type="ARBA" id="ARBA00022777"/>
    </source>
</evidence>
<feature type="transmembrane region" description="Helical" evidence="14">
    <location>
        <begin position="118"/>
        <end position="140"/>
    </location>
</feature>
<dbReference type="PROSITE" id="PS50109">
    <property type="entry name" value="HIS_KIN"/>
    <property type="match status" value="1"/>
</dbReference>
<dbReference type="Pfam" id="PF02518">
    <property type="entry name" value="HATPase_c"/>
    <property type="match status" value="1"/>
</dbReference>
<reference evidence="17" key="2">
    <citation type="submission" date="2021-04" db="EMBL/GenBank/DDBJ databases">
        <authorList>
            <person name="Gilroy R."/>
        </authorList>
    </citation>
    <scope>NUCLEOTIDE SEQUENCE</scope>
    <source>
        <strain evidence="17">ChiSjej1B19-5720</strain>
    </source>
</reference>
<comment type="subcellular location">
    <subcellularLocation>
        <location evidence="2">Cell membrane</location>
        <topology evidence="2">Multi-pass membrane protein</topology>
    </subcellularLocation>
</comment>
<dbReference type="SMART" id="SM00304">
    <property type="entry name" value="HAMP"/>
    <property type="match status" value="1"/>
</dbReference>
<evidence type="ECO:0000256" key="2">
    <source>
        <dbReference type="ARBA" id="ARBA00004651"/>
    </source>
</evidence>
<accession>A0A9D2LVV2</accession>
<keyword evidence="4" id="KW-1003">Cell membrane</keyword>
<evidence type="ECO:0000256" key="1">
    <source>
        <dbReference type="ARBA" id="ARBA00000085"/>
    </source>
</evidence>
<comment type="caution">
    <text evidence="17">The sequence shown here is derived from an EMBL/GenBank/DDBJ whole genome shotgun (WGS) entry which is preliminary data.</text>
</comment>
<keyword evidence="11 14" id="KW-1133">Transmembrane helix</keyword>
<feature type="transmembrane region" description="Helical" evidence="14">
    <location>
        <begin position="36"/>
        <end position="59"/>
    </location>
</feature>
<dbReference type="SUPFAM" id="SSF158472">
    <property type="entry name" value="HAMP domain-like"/>
    <property type="match status" value="1"/>
</dbReference>
<evidence type="ECO:0000256" key="6">
    <source>
        <dbReference type="ARBA" id="ARBA00022679"/>
    </source>
</evidence>
<keyword evidence="9 17" id="KW-0418">Kinase</keyword>
<dbReference type="InterPro" id="IPR036890">
    <property type="entry name" value="HATPase_C_sf"/>
</dbReference>
<dbReference type="SUPFAM" id="SSF47384">
    <property type="entry name" value="Homodimeric domain of signal transducing histidine kinase"/>
    <property type="match status" value="1"/>
</dbReference>
<evidence type="ECO:0000256" key="10">
    <source>
        <dbReference type="ARBA" id="ARBA00022840"/>
    </source>
</evidence>
<dbReference type="InterPro" id="IPR005467">
    <property type="entry name" value="His_kinase_dom"/>
</dbReference>
<dbReference type="Pfam" id="PF00672">
    <property type="entry name" value="HAMP"/>
    <property type="match status" value="1"/>
</dbReference>
<feature type="domain" description="Histidine kinase" evidence="15">
    <location>
        <begin position="209"/>
        <end position="417"/>
    </location>
</feature>
<evidence type="ECO:0000313" key="17">
    <source>
        <dbReference type="EMBL" id="HJB29949.1"/>
    </source>
</evidence>
<keyword evidence="12" id="KW-0902">Two-component regulatory system</keyword>
<evidence type="ECO:0000256" key="4">
    <source>
        <dbReference type="ARBA" id="ARBA00022475"/>
    </source>
</evidence>
<dbReference type="GO" id="GO:0005886">
    <property type="term" value="C:plasma membrane"/>
    <property type="evidence" value="ECO:0007669"/>
    <property type="project" value="UniProtKB-SubCell"/>
</dbReference>
<dbReference type="PANTHER" id="PTHR45528:SF1">
    <property type="entry name" value="SENSOR HISTIDINE KINASE CPXA"/>
    <property type="match status" value="1"/>
</dbReference>
<proteinExistence type="predicted"/>
<evidence type="ECO:0000256" key="11">
    <source>
        <dbReference type="ARBA" id="ARBA00022989"/>
    </source>
</evidence>
<evidence type="ECO:0000256" key="7">
    <source>
        <dbReference type="ARBA" id="ARBA00022692"/>
    </source>
</evidence>
<dbReference type="PANTHER" id="PTHR45528">
    <property type="entry name" value="SENSOR HISTIDINE KINASE CPXA"/>
    <property type="match status" value="1"/>
</dbReference>
<evidence type="ECO:0000256" key="8">
    <source>
        <dbReference type="ARBA" id="ARBA00022741"/>
    </source>
</evidence>
<dbReference type="Gene3D" id="1.10.287.130">
    <property type="match status" value="1"/>
</dbReference>
<feature type="domain" description="HAMP" evidence="16">
    <location>
        <begin position="142"/>
        <end position="194"/>
    </location>
</feature>
<evidence type="ECO:0000259" key="15">
    <source>
        <dbReference type="PROSITE" id="PS50109"/>
    </source>
</evidence>
<evidence type="ECO:0000259" key="16">
    <source>
        <dbReference type="PROSITE" id="PS50885"/>
    </source>
</evidence>
<comment type="catalytic activity">
    <reaction evidence="1">
        <text>ATP + protein L-histidine = ADP + protein N-phospho-L-histidine.</text>
        <dbReference type="EC" id="2.7.13.3"/>
    </reaction>
</comment>
<sequence length="417" mass="47616">MEKMRKSTRGISMILGKVKSLKEWIKRKRNSCSLKVSFAVYMVGGLLAALCLSIIFSVICQSIQDQIRQKYEKMANREPVELFYEDGVPTGTSGYVYLSDPREFYSDWELTVDEAAGILAWFLPFLSFCGSIVVTSILFYKRNLRKPLELLDEGAEKIAQQDLDFSITYERENELGRLCGSFEEMRRALLENNREMWRQMEERRRLNAAFSHDMRTPLTVLEGQSEMLIKYAANGQMPREKIVSAARTMHGNIKRLEEYVAAMNQVQRLDDLEVTKTLVTGEELCKRLEESGKILCKSLDFSIKAENIKENFQADLNLVEQVYQNLLANAVRYGKKKIQAEVKTDQFLVISVQDDGGGFSKESLEKAAEPFYQGKEIKGGQFGMGLYICRILCEKCKGSLTLKNTREGACVTARFLI</sequence>
<dbReference type="InterPro" id="IPR003594">
    <property type="entry name" value="HATPase_dom"/>
</dbReference>
<dbReference type="EMBL" id="DWYZ01000276">
    <property type="protein sequence ID" value="HJB29949.1"/>
    <property type="molecule type" value="Genomic_DNA"/>
</dbReference>
<dbReference type="InterPro" id="IPR003661">
    <property type="entry name" value="HisK_dim/P_dom"/>
</dbReference>
<dbReference type="InterPro" id="IPR036097">
    <property type="entry name" value="HisK_dim/P_sf"/>
</dbReference>
<keyword evidence="8" id="KW-0547">Nucleotide-binding</keyword>
<dbReference type="Gene3D" id="6.10.340.10">
    <property type="match status" value="1"/>
</dbReference>
<evidence type="ECO:0000256" key="14">
    <source>
        <dbReference type="SAM" id="Phobius"/>
    </source>
</evidence>
<organism evidence="17 18">
    <name type="scientific">Candidatus Blautia faecavium</name>
    <dbReference type="NCBI Taxonomy" id="2838487"/>
    <lineage>
        <taxon>Bacteria</taxon>
        <taxon>Bacillati</taxon>
        <taxon>Bacillota</taxon>
        <taxon>Clostridia</taxon>
        <taxon>Lachnospirales</taxon>
        <taxon>Lachnospiraceae</taxon>
        <taxon>Blautia</taxon>
    </lineage>
</organism>
<evidence type="ECO:0000256" key="5">
    <source>
        <dbReference type="ARBA" id="ARBA00022553"/>
    </source>
</evidence>
<name>A0A9D2LVV2_9FIRM</name>
<dbReference type="AlphaFoldDB" id="A0A9D2LVV2"/>
<protein>
    <recommendedName>
        <fullName evidence="3">histidine kinase</fullName>
        <ecNumber evidence="3">2.7.13.3</ecNumber>
    </recommendedName>
</protein>
<dbReference type="InterPro" id="IPR003660">
    <property type="entry name" value="HAMP_dom"/>
</dbReference>
<dbReference type="PROSITE" id="PS50885">
    <property type="entry name" value="HAMP"/>
    <property type="match status" value="1"/>
</dbReference>
<keyword evidence="13 14" id="KW-0472">Membrane</keyword>
<dbReference type="Proteomes" id="UP000823842">
    <property type="component" value="Unassembled WGS sequence"/>
</dbReference>
<gene>
    <name evidence="17" type="ORF">IAA06_14340</name>
</gene>
<reference evidence="17" key="1">
    <citation type="journal article" date="2021" name="PeerJ">
        <title>Extensive microbial diversity within the chicken gut microbiome revealed by metagenomics and culture.</title>
        <authorList>
            <person name="Gilroy R."/>
            <person name="Ravi A."/>
            <person name="Getino M."/>
            <person name="Pursley I."/>
            <person name="Horton D.L."/>
            <person name="Alikhan N.F."/>
            <person name="Baker D."/>
            <person name="Gharbi K."/>
            <person name="Hall N."/>
            <person name="Watson M."/>
            <person name="Adriaenssens E.M."/>
            <person name="Foster-Nyarko E."/>
            <person name="Jarju S."/>
            <person name="Secka A."/>
            <person name="Antonio M."/>
            <person name="Oren A."/>
            <person name="Chaudhuri R.R."/>
            <person name="La Ragione R."/>
            <person name="Hildebrand F."/>
            <person name="Pallen M.J."/>
        </authorList>
    </citation>
    <scope>NUCLEOTIDE SEQUENCE</scope>
    <source>
        <strain evidence="17">ChiSjej1B19-5720</strain>
    </source>
</reference>
<keyword evidence="7 14" id="KW-0812">Transmembrane</keyword>
<evidence type="ECO:0000256" key="12">
    <source>
        <dbReference type="ARBA" id="ARBA00023012"/>
    </source>
</evidence>
<dbReference type="InterPro" id="IPR050398">
    <property type="entry name" value="HssS/ArlS-like"/>
</dbReference>
<evidence type="ECO:0000313" key="18">
    <source>
        <dbReference type="Proteomes" id="UP000823842"/>
    </source>
</evidence>
<dbReference type="GO" id="GO:0000155">
    <property type="term" value="F:phosphorelay sensor kinase activity"/>
    <property type="evidence" value="ECO:0007669"/>
    <property type="project" value="InterPro"/>
</dbReference>
<keyword evidence="5" id="KW-0597">Phosphoprotein</keyword>
<dbReference type="Gene3D" id="3.30.565.10">
    <property type="entry name" value="Histidine kinase-like ATPase, C-terminal domain"/>
    <property type="match status" value="1"/>
</dbReference>
<dbReference type="Pfam" id="PF00512">
    <property type="entry name" value="HisKA"/>
    <property type="match status" value="1"/>
</dbReference>
<dbReference type="SMART" id="SM00387">
    <property type="entry name" value="HATPase_c"/>
    <property type="match status" value="1"/>
</dbReference>
<dbReference type="EC" id="2.7.13.3" evidence="3"/>
<dbReference type="SUPFAM" id="SSF55874">
    <property type="entry name" value="ATPase domain of HSP90 chaperone/DNA topoisomerase II/histidine kinase"/>
    <property type="match status" value="1"/>
</dbReference>
<evidence type="ECO:0000256" key="3">
    <source>
        <dbReference type="ARBA" id="ARBA00012438"/>
    </source>
</evidence>
<dbReference type="SMART" id="SM00388">
    <property type="entry name" value="HisKA"/>
    <property type="match status" value="1"/>
</dbReference>
<evidence type="ECO:0000256" key="13">
    <source>
        <dbReference type="ARBA" id="ARBA00023136"/>
    </source>
</evidence>